<gene>
    <name evidence="3" type="ORF">g.157234</name>
</gene>
<sequence length="523" mass="60570">MLKMRNFGSLKKLHWLHLQNMEIVYSMSTCYKKKNQSLGNEIDNHEHRINLVCSNGQKLIDEGHEDASQFTDLIHDLTQRWQQLQQSVEHRRKMLLQSEKAQQYFFDASEAESWMGEQELYMMVEERGKDEISAQNLKKKHESLELAVDNYADTIRQLGETARQLTSEMHPESDQIAVKQSQVDKLYAGLKDLAGERRAKLDEALKLFMLHREVDDLEQWIAEREIVAGSHELGQDYDHVTLLWERFKEFARDTEATGSERVATVNGIADQLINIGHSDSATIAEWKDSLNEQWQDLLELIETRTQMLVASRELHKFFHDCKDMVSRIAEKSHEMSEDLGRDAGSVHTLQRKHQSFLQDLHTLSSQVQAISEDSARLQTSYAGDKAKEITGREAEVVSAWAALQSECELRKQKLADTGDLHKFFNMVRTLTLWMDDVVRQMNTSEKPRDVSGVELLMNNHQSLKAEIDTREDNFTACISLGKELLSRNHYASNEIKDKLLLLNSQRSSLLNRWEERWENLQLS</sequence>
<keyword evidence="2" id="KW-0175">Coiled coil</keyword>
<evidence type="ECO:0000256" key="1">
    <source>
        <dbReference type="ARBA" id="ARBA00022737"/>
    </source>
</evidence>
<dbReference type="OrthoDB" id="5865767at2759"/>
<dbReference type="CDD" id="cd00176">
    <property type="entry name" value="SPEC"/>
    <property type="match status" value="2"/>
</dbReference>
<reference evidence="3" key="1">
    <citation type="submission" date="2018-04" db="EMBL/GenBank/DDBJ databases">
        <title>Transcriptome assembly of Sipha flava.</title>
        <authorList>
            <person name="Scully E.D."/>
            <person name="Geib S.M."/>
            <person name="Palmer N.A."/>
            <person name="Koch K."/>
            <person name="Bradshaw J."/>
            <person name="Heng-Moss T."/>
            <person name="Sarath G."/>
        </authorList>
    </citation>
    <scope>NUCLEOTIDE SEQUENCE</scope>
</reference>
<protein>
    <submittedName>
        <fullName evidence="3">Spectrin beta chain</fullName>
    </submittedName>
</protein>
<dbReference type="EMBL" id="GGMS01007458">
    <property type="protein sequence ID" value="MBY76661.1"/>
    <property type="molecule type" value="Transcribed_RNA"/>
</dbReference>
<dbReference type="InterPro" id="IPR002017">
    <property type="entry name" value="Spectrin_repeat"/>
</dbReference>
<dbReference type="Pfam" id="PF00435">
    <property type="entry name" value="Spectrin"/>
    <property type="match status" value="5"/>
</dbReference>
<dbReference type="InterPro" id="IPR018159">
    <property type="entry name" value="Spectrin/alpha-actinin"/>
</dbReference>
<proteinExistence type="predicted"/>
<organism evidence="3">
    <name type="scientific">Sipha flava</name>
    <name type="common">yellow sugarcane aphid</name>
    <dbReference type="NCBI Taxonomy" id="143950"/>
    <lineage>
        <taxon>Eukaryota</taxon>
        <taxon>Metazoa</taxon>
        <taxon>Ecdysozoa</taxon>
        <taxon>Arthropoda</taxon>
        <taxon>Hexapoda</taxon>
        <taxon>Insecta</taxon>
        <taxon>Pterygota</taxon>
        <taxon>Neoptera</taxon>
        <taxon>Paraneoptera</taxon>
        <taxon>Hemiptera</taxon>
        <taxon>Sternorrhyncha</taxon>
        <taxon>Aphidomorpha</taxon>
        <taxon>Aphidoidea</taxon>
        <taxon>Aphididae</taxon>
        <taxon>Sipha</taxon>
    </lineage>
</organism>
<keyword evidence="1" id="KW-0677">Repeat</keyword>
<dbReference type="SUPFAM" id="SSF46966">
    <property type="entry name" value="Spectrin repeat"/>
    <property type="match status" value="3"/>
</dbReference>
<dbReference type="FunFam" id="1.20.58.60:FF:000018">
    <property type="entry name" value="Spectrin beta chain"/>
    <property type="match status" value="1"/>
</dbReference>
<evidence type="ECO:0000313" key="3">
    <source>
        <dbReference type="EMBL" id="MBY76661.1"/>
    </source>
</evidence>
<dbReference type="AlphaFoldDB" id="A0A2S2QG46"/>
<name>A0A2S2QG46_9HEMI</name>
<dbReference type="GO" id="GO:0005737">
    <property type="term" value="C:cytoplasm"/>
    <property type="evidence" value="ECO:0007669"/>
    <property type="project" value="UniProtKB-ARBA"/>
</dbReference>
<dbReference type="SMART" id="SM00150">
    <property type="entry name" value="SPEC"/>
    <property type="match status" value="5"/>
</dbReference>
<dbReference type="PANTHER" id="PTHR11915">
    <property type="entry name" value="SPECTRIN/FILAMIN RELATED CYTOSKELETAL PROTEIN"/>
    <property type="match status" value="1"/>
</dbReference>
<dbReference type="FunFam" id="1.20.58.60:FF:000019">
    <property type="entry name" value="Spectrin beta chain"/>
    <property type="match status" value="1"/>
</dbReference>
<feature type="coiled-coil region" evidence="2">
    <location>
        <begin position="134"/>
        <end position="168"/>
    </location>
</feature>
<accession>A0A2S2QG46</accession>
<dbReference type="Gene3D" id="1.20.58.60">
    <property type="match status" value="3"/>
</dbReference>
<evidence type="ECO:0000256" key="2">
    <source>
        <dbReference type="SAM" id="Coils"/>
    </source>
</evidence>